<reference evidence="2 3" key="1">
    <citation type="submission" date="2016-10" db="EMBL/GenBank/DDBJ databases">
        <authorList>
            <person name="Cai Z."/>
        </authorList>
    </citation>
    <scope>NUCLEOTIDE SEQUENCE [LARGE SCALE GENOMIC DNA]</scope>
</reference>
<feature type="compositionally biased region" description="Low complexity" evidence="1">
    <location>
        <begin position="80"/>
        <end position="95"/>
    </location>
</feature>
<sequence>MQATASVSLSRGPARATRQGRTGGGRHWGCRGKGRASGGCRGCRGREAEAAEAEAEAAEAEAAEAEAAEAEAAEAEAAEAEAGPPDAGAAEAEPAGDADAGLLLDVDNEADAATAGGLDESEADETMLKSLVAAWERSKKPGGNAGAGQAAADVQVDYGRLLWHVGRMLREDETLPACRKAKKQLLNSVSAVLTKEGRYGVEVKCTKHNNKPEVEVHLNTAGTAAAGAGDVLKHWGGGPSAAAVRNALTGFAARLRGLGTSARQGDVDELVAHIDKLLCAQ</sequence>
<feature type="region of interest" description="Disordered" evidence="1">
    <location>
        <begin position="1"/>
        <end position="95"/>
    </location>
</feature>
<feature type="compositionally biased region" description="Low complexity" evidence="1">
    <location>
        <begin position="11"/>
        <end position="20"/>
    </location>
</feature>
<organism evidence="2 3">
    <name type="scientific">Tetradesmus obliquus</name>
    <name type="common">Green alga</name>
    <name type="synonym">Acutodesmus obliquus</name>
    <dbReference type="NCBI Taxonomy" id="3088"/>
    <lineage>
        <taxon>Eukaryota</taxon>
        <taxon>Viridiplantae</taxon>
        <taxon>Chlorophyta</taxon>
        <taxon>core chlorophytes</taxon>
        <taxon>Chlorophyceae</taxon>
        <taxon>CS clade</taxon>
        <taxon>Sphaeropleales</taxon>
        <taxon>Scenedesmaceae</taxon>
        <taxon>Tetradesmus</taxon>
    </lineage>
</organism>
<protein>
    <submittedName>
        <fullName evidence="2">Uncharacterized protein</fullName>
    </submittedName>
</protein>
<name>A0A383VR95_TETOB</name>
<dbReference type="Proteomes" id="UP000256970">
    <property type="component" value="Unassembled WGS sequence"/>
</dbReference>
<dbReference type="EMBL" id="FNXT01000791">
    <property type="protein sequence ID" value="SZX67369.1"/>
    <property type="molecule type" value="Genomic_DNA"/>
</dbReference>
<keyword evidence="3" id="KW-1185">Reference proteome</keyword>
<proteinExistence type="predicted"/>
<feature type="compositionally biased region" description="Acidic residues" evidence="1">
    <location>
        <begin position="50"/>
        <end position="79"/>
    </location>
</feature>
<dbReference type="AlphaFoldDB" id="A0A383VR95"/>
<evidence type="ECO:0000256" key="1">
    <source>
        <dbReference type="SAM" id="MobiDB-lite"/>
    </source>
</evidence>
<evidence type="ECO:0000313" key="2">
    <source>
        <dbReference type="EMBL" id="SZX67369.1"/>
    </source>
</evidence>
<gene>
    <name evidence="2" type="ORF">BQ4739_LOCUS7768</name>
</gene>
<accession>A0A383VR95</accession>
<evidence type="ECO:0000313" key="3">
    <source>
        <dbReference type="Proteomes" id="UP000256970"/>
    </source>
</evidence>